<evidence type="ECO:0008006" key="4">
    <source>
        <dbReference type="Google" id="ProtNLM"/>
    </source>
</evidence>
<keyword evidence="1" id="KW-0472">Membrane</keyword>
<keyword evidence="1" id="KW-0812">Transmembrane</keyword>
<evidence type="ECO:0000256" key="1">
    <source>
        <dbReference type="SAM" id="Phobius"/>
    </source>
</evidence>
<dbReference type="Proteomes" id="UP000613512">
    <property type="component" value="Unassembled WGS sequence"/>
</dbReference>
<feature type="transmembrane region" description="Helical" evidence="1">
    <location>
        <begin position="176"/>
        <end position="200"/>
    </location>
</feature>
<dbReference type="EMBL" id="BMEY01000020">
    <property type="protein sequence ID" value="GGA86864.1"/>
    <property type="molecule type" value="Genomic_DNA"/>
</dbReference>
<reference evidence="2" key="2">
    <citation type="submission" date="2020-09" db="EMBL/GenBank/DDBJ databases">
        <authorList>
            <person name="Sun Q."/>
            <person name="Zhou Y."/>
        </authorList>
    </citation>
    <scope>NUCLEOTIDE SEQUENCE</scope>
    <source>
        <strain evidence="2">CGMCC 1.12408</strain>
    </source>
</reference>
<name>A0A916S6L0_9BACI</name>
<protein>
    <recommendedName>
        <fullName evidence="4">Pr6Pr family membrane protein</fullName>
    </recommendedName>
</protein>
<accession>A0A916S6L0</accession>
<dbReference type="NCBIfam" id="NF038065">
    <property type="entry name" value="Pr6Pr"/>
    <property type="match status" value="1"/>
</dbReference>
<feature type="transmembrane region" description="Helical" evidence="1">
    <location>
        <begin position="73"/>
        <end position="92"/>
    </location>
</feature>
<feature type="transmembrane region" description="Helical" evidence="1">
    <location>
        <begin position="136"/>
        <end position="156"/>
    </location>
</feature>
<feature type="transmembrane region" description="Helical" evidence="1">
    <location>
        <begin position="43"/>
        <end position="61"/>
    </location>
</feature>
<feature type="transmembrane region" description="Helical" evidence="1">
    <location>
        <begin position="104"/>
        <end position="124"/>
    </location>
</feature>
<organism evidence="2 3">
    <name type="scientific">Ornithinibacillus halotolerans</name>
    <dbReference type="NCBI Taxonomy" id="1274357"/>
    <lineage>
        <taxon>Bacteria</taxon>
        <taxon>Bacillati</taxon>
        <taxon>Bacillota</taxon>
        <taxon>Bacilli</taxon>
        <taxon>Bacillales</taxon>
        <taxon>Bacillaceae</taxon>
        <taxon>Ornithinibacillus</taxon>
    </lineage>
</organism>
<evidence type="ECO:0000313" key="2">
    <source>
        <dbReference type="EMBL" id="GGA86864.1"/>
    </source>
</evidence>
<keyword evidence="3" id="KW-1185">Reference proteome</keyword>
<sequence>MGSGLMPRLKLGFHISIFIIGFISVILHILFSPDPLVSTTKFTIHSNLIVSFTFLFSGIVLMQGKNEGTMLEFFKNCSLIYMAVNLLTYHFLLTSGGEYAGVHVITNFTVHYLIPCMVFINWLLFEVKKKYHYRYIFYWVFYPLLYTIVSSIRGLIDGFYPYFFLNPNGQIPVGVGSYTNVFLFMVAFLFVFVILGFLLIMGNRLVLLINNKREA</sequence>
<dbReference type="RefSeq" id="WP_188385707.1">
    <property type="nucleotide sequence ID" value="NZ_BMEY01000020.1"/>
</dbReference>
<feature type="transmembrane region" description="Helical" evidence="1">
    <location>
        <begin position="12"/>
        <end position="31"/>
    </location>
</feature>
<gene>
    <name evidence="2" type="ORF">GCM10008025_32180</name>
</gene>
<evidence type="ECO:0000313" key="3">
    <source>
        <dbReference type="Proteomes" id="UP000613512"/>
    </source>
</evidence>
<dbReference type="AlphaFoldDB" id="A0A916S6L0"/>
<comment type="caution">
    <text evidence="2">The sequence shown here is derived from an EMBL/GenBank/DDBJ whole genome shotgun (WGS) entry which is preliminary data.</text>
</comment>
<dbReference type="InterPro" id="IPR049713">
    <property type="entry name" value="Pr6Pr-like"/>
</dbReference>
<reference evidence="2" key="1">
    <citation type="journal article" date="2014" name="Int. J. Syst. Evol. Microbiol.">
        <title>Complete genome sequence of Corynebacterium casei LMG S-19264T (=DSM 44701T), isolated from a smear-ripened cheese.</title>
        <authorList>
            <consortium name="US DOE Joint Genome Institute (JGI-PGF)"/>
            <person name="Walter F."/>
            <person name="Albersmeier A."/>
            <person name="Kalinowski J."/>
            <person name="Ruckert C."/>
        </authorList>
    </citation>
    <scope>NUCLEOTIDE SEQUENCE</scope>
    <source>
        <strain evidence="2">CGMCC 1.12408</strain>
    </source>
</reference>
<keyword evidence="1" id="KW-1133">Transmembrane helix</keyword>
<proteinExistence type="predicted"/>